<dbReference type="Gene3D" id="1.10.510.10">
    <property type="entry name" value="Transferase(Phosphotransferase) domain 1"/>
    <property type="match status" value="1"/>
</dbReference>
<dbReference type="AlphaFoldDB" id="A0A1D1YEQ5"/>
<dbReference type="GO" id="GO:0005524">
    <property type="term" value="F:ATP binding"/>
    <property type="evidence" value="ECO:0007669"/>
    <property type="project" value="UniProtKB-KW"/>
</dbReference>
<dbReference type="SUPFAM" id="SSF56112">
    <property type="entry name" value="Protein kinase-like (PK-like)"/>
    <property type="match status" value="1"/>
</dbReference>
<feature type="non-terminal residue" evidence="5">
    <location>
        <position position="1"/>
    </location>
</feature>
<feature type="domain" description="Protein kinase" evidence="4">
    <location>
        <begin position="1"/>
        <end position="116"/>
    </location>
</feature>
<evidence type="ECO:0000256" key="3">
    <source>
        <dbReference type="SAM" id="MobiDB-lite"/>
    </source>
</evidence>
<keyword evidence="2" id="KW-0067">ATP-binding</keyword>
<evidence type="ECO:0000313" key="5">
    <source>
        <dbReference type="EMBL" id="JAT53116.1"/>
    </source>
</evidence>
<keyword evidence="5" id="KW-0808">Transferase</keyword>
<dbReference type="GO" id="GO:0004672">
    <property type="term" value="F:protein kinase activity"/>
    <property type="evidence" value="ECO:0007669"/>
    <property type="project" value="InterPro"/>
</dbReference>
<evidence type="ECO:0000259" key="4">
    <source>
        <dbReference type="PROSITE" id="PS50011"/>
    </source>
</evidence>
<accession>A0A1D1YEQ5</accession>
<dbReference type="Pfam" id="PF00069">
    <property type="entry name" value="Pkinase"/>
    <property type="match status" value="1"/>
</dbReference>
<evidence type="ECO:0000256" key="2">
    <source>
        <dbReference type="ARBA" id="ARBA00022840"/>
    </source>
</evidence>
<dbReference type="InterPro" id="IPR000719">
    <property type="entry name" value="Prot_kinase_dom"/>
</dbReference>
<proteinExistence type="predicted"/>
<keyword evidence="1" id="KW-0547">Nucleotide-binding</keyword>
<keyword evidence="5" id="KW-0418">Kinase</keyword>
<dbReference type="InterPro" id="IPR050117">
    <property type="entry name" value="MAPK"/>
</dbReference>
<gene>
    <name evidence="5" type="primary">CDKF-4_14</name>
    <name evidence="5" type="ORF">g.113437</name>
</gene>
<sequence length="299" mass="33057">EVLLQSPVYDHAVDMWAMGAIMAELFTLRPLFPGSSETDEIYKICSVIGYPRQSSWPQGLQLANAMNYQFPQFASVPLSVLIPSASEDAISLITLLCSWDPSKRPKAAEVLQHPFFQPCLYVPPSLRLRMAGMPQTPPSVGVKGAVEQKNARRYSTGVLSNSTGAISNSMGVLSNMKPASNFSSTKMNASLRTGVQRKLEMDYQEMEKNEKSSKNYAKQPRYRPPVRNNPGPVYSRRPSFRVLDATEKLAQMTLSPGPQQPMRQPPPAMRAGGWHSQSDVLGRPHEVPSARSLPRKVVG</sequence>
<feature type="region of interest" description="Disordered" evidence="3">
    <location>
        <begin position="253"/>
        <end position="299"/>
    </location>
</feature>
<dbReference type="PANTHER" id="PTHR24055">
    <property type="entry name" value="MITOGEN-ACTIVATED PROTEIN KINASE"/>
    <property type="match status" value="1"/>
</dbReference>
<feature type="compositionally biased region" description="Basic and acidic residues" evidence="3">
    <location>
        <begin position="204"/>
        <end position="213"/>
    </location>
</feature>
<protein>
    <submittedName>
        <fullName evidence="5">Cyclin-dependent kinase F-4</fullName>
    </submittedName>
</protein>
<reference evidence="5" key="1">
    <citation type="submission" date="2015-07" db="EMBL/GenBank/DDBJ databases">
        <title>Transcriptome Assembly of Anthurium amnicola.</title>
        <authorList>
            <person name="Suzuki J."/>
        </authorList>
    </citation>
    <scope>NUCLEOTIDE SEQUENCE</scope>
</reference>
<evidence type="ECO:0000256" key="1">
    <source>
        <dbReference type="ARBA" id="ARBA00022741"/>
    </source>
</evidence>
<organism evidence="5">
    <name type="scientific">Anthurium amnicola</name>
    <dbReference type="NCBI Taxonomy" id="1678845"/>
    <lineage>
        <taxon>Eukaryota</taxon>
        <taxon>Viridiplantae</taxon>
        <taxon>Streptophyta</taxon>
        <taxon>Embryophyta</taxon>
        <taxon>Tracheophyta</taxon>
        <taxon>Spermatophyta</taxon>
        <taxon>Magnoliopsida</taxon>
        <taxon>Liliopsida</taxon>
        <taxon>Araceae</taxon>
        <taxon>Pothoideae</taxon>
        <taxon>Potheae</taxon>
        <taxon>Anthurium</taxon>
    </lineage>
</organism>
<name>A0A1D1YEQ5_9ARAE</name>
<dbReference type="EMBL" id="GDJX01014820">
    <property type="protein sequence ID" value="JAT53116.1"/>
    <property type="molecule type" value="Transcribed_RNA"/>
</dbReference>
<dbReference type="PROSITE" id="PS50011">
    <property type="entry name" value="PROTEIN_KINASE_DOM"/>
    <property type="match status" value="1"/>
</dbReference>
<feature type="region of interest" description="Disordered" evidence="3">
    <location>
        <begin position="204"/>
        <end position="238"/>
    </location>
</feature>
<dbReference type="InterPro" id="IPR011009">
    <property type="entry name" value="Kinase-like_dom_sf"/>
</dbReference>